<evidence type="ECO:0000313" key="2">
    <source>
        <dbReference type="Proteomes" id="UP001145114"/>
    </source>
</evidence>
<accession>A0ACC1HMB2</accession>
<gene>
    <name evidence="1" type="primary">SEC62</name>
    <name evidence="1" type="ORF">EV182_005860</name>
</gene>
<dbReference type="EMBL" id="JAMZIH010002223">
    <property type="protein sequence ID" value="KAJ1677587.1"/>
    <property type="molecule type" value="Genomic_DNA"/>
</dbReference>
<evidence type="ECO:0000313" key="1">
    <source>
        <dbReference type="EMBL" id="KAJ1677587.1"/>
    </source>
</evidence>
<name>A0ACC1HMB2_9FUNG</name>
<organism evidence="1 2">
    <name type="scientific">Spiromyces aspiralis</name>
    <dbReference type="NCBI Taxonomy" id="68401"/>
    <lineage>
        <taxon>Eukaryota</taxon>
        <taxon>Fungi</taxon>
        <taxon>Fungi incertae sedis</taxon>
        <taxon>Zoopagomycota</taxon>
        <taxon>Kickxellomycotina</taxon>
        <taxon>Kickxellomycetes</taxon>
        <taxon>Kickxellales</taxon>
        <taxon>Kickxellaceae</taxon>
        <taxon>Spiromyces</taxon>
    </lineage>
</organism>
<sequence length="235" mass="25681">MADEQVPKEVMTITKYLYNASKSGLHIREGVLNGRRVQYFKGKSAVNALIKPKTSSAPKCGSEEEAIELLEDMVAYQLIVRCDRKENQNVLHPSPFQEFKKDYYYAWVYEGSQLLVILGGIGLVGIVLAGVMFPLWPATLRQGTWYLSVGALGLLGLLFVIAIVRLIVYVISLVVLPRGLWIFPNLFEDVGFIESFIPLYGWDEPKDSAAAAGNPSAGGTTTATTTTGATSADGK</sequence>
<dbReference type="Proteomes" id="UP001145114">
    <property type="component" value="Unassembled WGS sequence"/>
</dbReference>
<protein>
    <submittedName>
        <fullName evidence="1">Translocation protein S62</fullName>
    </submittedName>
</protein>
<proteinExistence type="predicted"/>
<reference evidence="1" key="1">
    <citation type="submission" date="2022-06" db="EMBL/GenBank/DDBJ databases">
        <title>Phylogenomic reconstructions and comparative analyses of Kickxellomycotina fungi.</title>
        <authorList>
            <person name="Reynolds N.K."/>
            <person name="Stajich J.E."/>
            <person name="Barry K."/>
            <person name="Grigoriev I.V."/>
            <person name="Crous P."/>
            <person name="Smith M.E."/>
        </authorList>
    </citation>
    <scope>NUCLEOTIDE SEQUENCE</scope>
    <source>
        <strain evidence="1">RSA 2271</strain>
    </source>
</reference>
<keyword evidence="2" id="KW-1185">Reference proteome</keyword>
<comment type="caution">
    <text evidence="1">The sequence shown here is derived from an EMBL/GenBank/DDBJ whole genome shotgun (WGS) entry which is preliminary data.</text>
</comment>